<comment type="caution">
    <text evidence="12">The sequence shown here is derived from an EMBL/GenBank/DDBJ whole genome shotgun (WGS) entry which is preliminary data.</text>
</comment>
<dbReference type="OrthoDB" id="8191639at2759"/>
<dbReference type="InterPro" id="IPR047021">
    <property type="entry name" value="REXO1/3/4-like"/>
</dbReference>
<dbReference type="InterPro" id="IPR036397">
    <property type="entry name" value="RNaseH_sf"/>
</dbReference>
<feature type="domain" description="Exonuclease" evidence="11">
    <location>
        <begin position="144"/>
        <end position="305"/>
    </location>
</feature>
<gene>
    <name evidence="12" type="ORF">E4U43_005709</name>
</gene>
<sequence>MAELSSNWKKLQATLSHRNQAKTNTTITTEGAATTKAKRIVKKNKTARPVGVRKSLHEARGTSKVNLKGCQSTIKMGGVHSSKMSHDTREDQMPSLELWTRTKSTTSESIADVYGLGIKNTPLTMRSHNDRVNHGRSPNVDVGKYVAVDCEMVGVGFGGHESALARVSLVDFHGRQVYDSYVKPTQRVTDWRSHVSGVSPKEMRFARDFVEVQKEVSSIIQGRILIGHDIKHDLEALKLSHPPKDIRDTAKHPAFRKFGNGRKPALRNLAREILGVEIQEDSHSSTEDARATMLLFRKDKPNFDIGHANRYRQTITTDGKKENKKHKQRR</sequence>
<dbReference type="GO" id="GO:0006364">
    <property type="term" value="P:rRNA processing"/>
    <property type="evidence" value="ECO:0007669"/>
    <property type="project" value="UniProtKB-KW"/>
</dbReference>
<dbReference type="Proteomes" id="UP000748025">
    <property type="component" value="Unassembled WGS sequence"/>
</dbReference>
<evidence type="ECO:0000313" key="12">
    <source>
        <dbReference type="EMBL" id="KAG6018292.1"/>
    </source>
</evidence>
<keyword evidence="8" id="KW-0539">Nucleus</keyword>
<dbReference type="GO" id="GO:0003676">
    <property type="term" value="F:nucleic acid binding"/>
    <property type="evidence" value="ECO:0007669"/>
    <property type="project" value="InterPro"/>
</dbReference>
<name>A0A9P7NH76_9HYPO</name>
<dbReference type="GO" id="GO:0008408">
    <property type="term" value="F:3'-5' exonuclease activity"/>
    <property type="evidence" value="ECO:0007669"/>
    <property type="project" value="InterPro"/>
</dbReference>
<accession>A0A9P7NH76</accession>
<comment type="subcellular location">
    <subcellularLocation>
        <location evidence="1">Nucleus</location>
    </subcellularLocation>
</comment>
<reference evidence="12" key="1">
    <citation type="journal article" date="2020" name="bioRxiv">
        <title>Whole genome comparisons of ergot fungi reveals the divergence and evolution of species within the genus Claviceps are the result of varying mechanisms driving genome evolution and host range expansion.</title>
        <authorList>
            <person name="Wyka S.A."/>
            <person name="Mondo S.J."/>
            <person name="Liu M."/>
            <person name="Dettman J."/>
            <person name="Nalam V."/>
            <person name="Broders K.D."/>
        </authorList>
    </citation>
    <scope>NUCLEOTIDE SEQUENCE</scope>
    <source>
        <strain evidence="12">CCC 602</strain>
    </source>
</reference>
<feature type="compositionally biased region" description="Low complexity" evidence="10">
    <location>
        <begin position="21"/>
        <end position="34"/>
    </location>
</feature>
<dbReference type="CDD" id="cd06144">
    <property type="entry name" value="REX4_like"/>
    <property type="match status" value="1"/>
</dbReference>
<keyword evidence="13" id="KW-1185">Reference proteome</keyword>
<dbReference type="PANTHER" id="PTHR12801">
    <property type="entry name" value="RNA EXONUCLEASE REXO1 / RECO3 FAMILY MEMBER-RELATED"/>
    <property type="match status" value="1"/>
</dbReference>
<evidence type="ECO:0000259" key="11">
    <source>
        <dbReference type="SMART" id="SM00479"/>
    </source>
</evidence>
<feature type="region of interest" description="Disordered" evidence="10">
    <location>
        <begin position="306"/>
        <end position="330"/>
    </location>
</feature>
<keyword evidence="4" id="KW-0698">rRNA processing</keyword>
<dbReference type="SUPFAM" id="SSF53098">
    <property type="entry name" value="Ribonuclease H-like"/>
    <property type="match status" value="1"/>
</dbReference>
<dbReference type="EMBL" id="SRPW01000038">
    <property type="protein sequence ID" value="KAG6018292.1"/>
    <property type="molecule type" value="Genomic_DNA"/>
</dbReference>
<dbReference type="AlphaFoldDB" id="A0A9P7NH76"/>
<dbReference type="InterPro" id="IPR012337">
    <property type="entry name" value="RNaseH-like_sf"/>
</dbReference>
<protein>
    <recommendedName>
        <fullName evidence="3">RNA exonuclease 4</fullName>
    </recommendedName>
</protein>
<dbReference type="FunFam" id="3.30.420.10:FF:000007">
    <property type="entry name" value="Interferon-stimulated exonuclease gene 20"/>
    <property type="match status" value="1"/>
</dbReference>
<comment type="function">
    <text evidence="9">Exoribonuclease involved in ribosome biosynthesis. Involved in the processing of ITS1, the internal transcribed spacer localized between the 18S and 5.8S rRNAs.</text>
</comment>
<evidence type="ECO:0000256" key="5">
    <source>
        <dbReference type="ARBA" id="ARBA00022722"/>
    </source>
</evidence>
<evidence type="ECO:0000256" key="4">
    <source>
        <dbReference type="ARBA" id="ARBA00022552"/>
    </source>
</evidence>
<evidence type="ECO:0000256" key="8">
    <source>
        <dbReference type="ARBA" id="ARBA00023242"/>
    </source>
</evidence>
<dbReference type="Gene3D" id="3.30.420.10">
    <property type="entry name" value="Ribonuclease H-like superfamily/Ribonuclease H"/>
    <property type="match status" value="1"/>
</dbReference>
<organism evidence="12 13">
    <name type="scientific">Claviceps pusilla</name>
    <dbReference type="NCBI Taxonomy" id="123648"/>
    <lineage>
        <taxon>Eukaryota</taxon>
        <taxon>Fungi</taxon>
        <taxon>Dikarya</taxon>
        <taxon>Ascomycota</taxon>
        <taxon>Pezizomycotina</taxon>
        <taxon>Sordariomycetes</taxon>
        <taxon>Hypocreomycetidae</taxon>
        <taxon>Hypocreales</taxon>
        <taxon>Clavicipitaceae</taxon>
        <taxon>Claviceps</taxon>
    </lineage>
</organism>
<evidence type="ECO:0000313" key="13">
    <source>
        <dbReference type="Proteomes" id="UP000748025"/>
    </source>
</evidence>
<comment type="similarity">
    <text evidence="2">Belongs to the REXO4 family.</text>
</comment>
<evidence type="ECO:0000256" key="10">
    <source>
        <dbReference type="SAM" id="MobiDB-lite"/>
    </source>
</evidence>
<proteinExistence type="inferred from homology"/>
<keyword evidence="6" id="KW-0378">Hydrolase</keyword>
<keyword evidence="5" id="KW-0540">Nuclease</keyword>
<dbReference type="SMART" id="SM00479">
    <property type="entry name" value="EXOIII"/>
    <property type="match status" value="1"/>
</dbReference>
<dbReference type="InterPro" id="IPR037431">
    <property type="entry name" value="REX4_DEDDh_dom"/>
</dbReference>
<dbReference type="GO" id="GO:0000027">
    <property type="term" value="P:ribosomal large subunit assembly"/>
    <property type="evidence" value="ECO:0007669"/>
    <property type="project" value="TreeGrafter"/>
</dbReference>
<dbReference type="PANTHER" id="PTHR12801:SF45">
    <property type="entry name" value="RNA EXONUCLEASE 4"/>
    <property type="match status" value="1"/>
</dbReference>
<evidence type="ECO:0000256" key="1">
    <source>
        <dbReference type="ARBA" id="ARBA00004123"/>
    </source>
</evidence>
<dbReference type="InterPro" id="IPR013520">
    <property type="entry name" value="Ribonucl_H"/>
</dbReference>
<evidence type="ECO:0000256" key="3">
    <source>
        <dbReference type="ARBA" id="ARBA00016937"/>
    </source>
</evidence>
<dbReference type="GO" id="GO:0005634">
    <property type="term" value="C:nucleus"/>
    <property type="evidence" value="ECO:0007669"/>
    <property type="project" value="UniProtKB-SubCell"/>
</dbReference>
<evidence type="ECO:0000256" key="7">
    <source>
        <dbReference type="ARBA" id="ARBA00022839"/>
    </source>
</evidence>
<dbReference type="Pfam" id="PF00929">
    <property type="entry name" value="RNase_T"/>
    <property type="match status" value="1"/>
</dbReference>
<feature type="region of interest" description="Disordered" evidence="10">
    <location>
        <begin position="15"/>
        <end position="34"/>
    </location>
</feature>
<evidence type="ECO:0000256" key="2">
    <source>
        <dbReference type="ARBA" id="ARBA00010489"/>
    </source>
</evidence>
<evidence type="ECO:0000256" key="9">
    <source>
        <dbReference type="ARBA" id="ARBA00025599"/>
    </source>
</evidence>
<evidence type="ECO:0000256" key="6">
    <source>
        <dbReference type="ARBA" id="ARBA00022801"/>
    </source>
</evidence>
<keyword evidence="7" id="KW-0269">Exonuclease</keyword>